<dbReference type="PANTHER" id="PTHR42663:SF6">
    <property type="entry name" value="HYDROLASE C777.06C-RELATED"/>
    <property type="match status" value="1"/>
</dbReference>
<dbReference type="eggNOG" id="COG1235">
    <property type="taxonomic scope" value="Bacteria"/>
</dbReference>
<gene>
    <name evidence="2" type="ordered locus">Spirs_3682</name>
</gene>
<dbReference type="CDD" id="cd16279">
    <property type="entry name" value="metallo-hydrolase-like_MBL-fold"/>
    <property type="match status" value="1"/>
</dbReference>
<keyword evidence="3" id="KW-1185">Reference proteome</keyword>
<sequence length="265" mass="29320">MKQSSCTVTILGSGTSHGVPVIACICPVCRSKNPKNHRSRASALVRGAEDEVILFDTAPEFRLQALREGIAHIDAVFYTHAHADHLHGLDDLRPLSFNGPIPLYGSAETMDEIRRRFSYIFSSGQEGGGKPKVLLKPIGPEDHITIGSLEVIPIPLLHGSLPVFGYRIGPFAYLTDCNIIPEYSYELLEGIRFVVIDALRPEPHPTHFSFGQALEAVRKIGAEKAWFTHLTHDVDHEDIRRMLPTGVEPAWDGLSFRVDIHNGFG</sequence>
<dbReference type="InterPro" id="IPR036866">
    <property type="entry name" value="RibonucZ/Hydroxyglut_hydro"/>
</dbReference>
<dbReference type="Pfam" id="PF12706">
    <property type="entry name" value="Lactamase_B_2"/>
    <property type="match status" value="1"/>
</dbReference>
<dbReference type="RefSeq" id="WP_013256227.1">
    <property type="nucleotide sequence ID" value="NC_014364.1"/>
</dbReference>
<dbReference type="HOGENOM" id="CLU_044538_2_1_12"/>
<dbReference type="EMBL" id="CP002116">
    <property type="protein sequence ID" value="ADK82768.1"/>
    <property type="molecule type" value="Genomic_DNA"/>
</dbReference>
<dbReference type="InterPro" id="IPR001279">
    <property type="entry name" value="Metallo-B-lactamas"/>
</dbReference>
<evidence type="ECO:0000259" key="1">
    <source>
        <dbReference type="SMART" id="SM00849"/>
    </source>
</evidence>
<dbReference type="AlphaFoldDB" id="E1R7R3"/>
<dbReference type="PANTHER" id="PTHR42663">
    <property type="entry name" value="HYDROLASE C777.06C-RELATED-RELATED"/>
    <property type="match status" value="1"/>
</dbReference>
<proteinExistence type="predicted"/>
<accession>E1R7R3</accession>
<name>E1R7R3_SEDSS</name>
<dbReference type="Proteomes" id="UP000002318">
    <property type="component" value="Chromosome"/>
</dbReference>
<organism evidence="2 3">
    <name type="scientific">Sediminispirochaeta smaragdinae (strain DSM 11293 / JCM 15392 / SEBR 4228)</name>
    <name type="common">Spirochaeta smaragdinae</name>
    <dbReference type="NCBI Taxonomy" id="573413"/>
    <lineage>
        <taxon>Bacteria</taxon>
        <taxon>Pseudomonadati</taxon>
        <taxon>Spirochaetota</taxon>
        <taxon>Spirochaetia</taxon>
        <taxon>Spirochaetales</taxon>
        <taxon>Spirochaetaceae</taxon>
        <taxon>Sediminispirochaeta</taxon>
    </lineage>
</organism>
<dbReference type="SMART" id="SM00849">
    <property type="entry name" value="Lactamase_B"/>
    <property type="match status" value="1"/>
</dbReference>
<feature type="domain" description="Metallo-beta-lactamase" evidence="1">
    <location>
        <begin position="39"/>
        <end position="229"/>
    </location>
</feature>
<dbReference type="KEGG" id="ssm:Spirs_3682"/>
<evidence type="ECO:0000313" key="2">
    <source>
        <dbReference type="EMBL" id="ADK82768.1"/>
    </source>
</evidence>
<dbReference type="STRING" id="573413.Spirs_3682"/>
<evidence type="ECO:0000313" key="3">
    <source>
        <dbReference type="Proteomes" id="UP000002318"/>
    </source>
</evidence>
<dbReference type="SUPFAM" id="SSF56281">
    <property type="entry name" value="Metallo-hydrolase/oxidoreductase"/>
    <property type="match status" value="1"/>
</dbReference>
<dbReference type="Gene3D" id="3.60.15.10">
    <property type="entry name" value="Ribonuclease Z/Hydroxyacylglutathione hydrolase-like"/>
    <property type="match status" value="1"/>
</dbReference>
<protein>
    <submittedName>
        <fullName evidence="2">Beta-lactamase domain protein</fullName>
    </submittedName>
</protein>
<reference evidence="2 3" key="1">
    <citation type="journal article" date="2010" name="Stand. Genomic Sci.">
        <title>Complete genome sequence of Spirochaeta smaragdinae type strain (SEBR 4228).</title>
        <authorList>
            <person name="Mavromatis K."/>
            <person name="Yasawong M."/>
            <person name="Chertkov O."/>
            <person name="Lapidus A."/>
            <person name="Lucas S."/>
            <person name="Nolan M."/>
            <person name="Del Rio T.G."/>
            <person name="Tice H."/>
            <person name="Cheng J.F."/>
            <person name="Pitluck S."/>
            <person name="Liolios K."/>
            <person name="Ivanova N."/>
            <person name="Tapia R."/>
            <person name="Han C."/>
            <person name="Bruce D."/>
            <person name="Goodwin L."/>
            <person name="Pati A."/>
            <person name="Chen A."/>
            <person name="Palaniappan K."/>
            <person name="Land M."/>
            <person name="Hauser L."/>
            <person name="Chang Y.J."/>
            <person name="Jeffries C.D."/>
            <person name="Detter J.C."/>
            <person name="Rohde M."/>
            <person name="Brambilla E."/>
            <person name="Spring S."/>
            <person name="Goker M."/>
            <person name="Sikorski J."/>
            <person name="Woyke T."/>
            <person name="Bristow J."/>
            <person name="Eisen J.A."/>
            <person name="Markowitz V."/>
            <person name="Hugenholtz P."/>
            <person name="Klenk H.P."/>
            <person name="Kyrpides N.C."/>
        </authorList>
    </citation>
    <scope>NUCLEOTIDE SEQUENCE [LARGE SCALE GENOMIC DNA]</scope>
    <source>
        <strain evidence="3">DSM 11293 / JCM 15392 / SEBR 4228</strain>
    </source>
</reference>
<dbReference type="OrthoDB" id="9800940at2"/>